<dbReference type="PROSITE" id="PS00107">
    <property type="entry name" value="PROTEIN_KINASE_ATP"/>
    <property type="match status" value="1"/>
</dbReference>
<keyword evidence="5 6" id="KW-0067">ATP-binding</keyword>
<feature type="region of interest" description="Disordered" evidence="7">
    <location>
        <begin position="254"/>
        <end position="338"/>
    </location>
</feature>
<evidence type="ECO:0000256" key="7">
    <source>
        <dbReference type="SAM" id="MobiDB-lite"/>
    </source>
</evidence>
<proteinExistence type="predicted"/>
<evidence type="ECO:0000256" key="4">
    <source>
        <dbReference type="ARBA" id="ARBA00022777"/>
    </source>
</evidence>
<feature type="binding site" evidence="6">
    <location>
        <position position="37"/>
    </location>
    <ligand>
        <name>ATP</name>
        <dbReference type="ChEBI" id="CHEBI:30616"/>
    </ligand>
</feature>
<dbReference type="Gene3D" id="1.10.510.10">
    <property type="entry name" value="Transferase(Phosphotransferase) domain 1"/>
    <property type="match status" value="2"/>
</dbReference>
<sequence>MQQAEGKHKLKVVSQLGKGAFGTVCKGTYDGSLVAVKTVSAEDAKAVKDAAYGMFKKEADILRHCCHGRIIGYKALCKLNDRQDAAGGNWALVLEYAKGGTLMHKVSQSMISPGRQVYSNAQALAWALDVASALQYLHGRSPAVLHRDVKLSNMLLAKEEGAWVAKLSDFGLHVVIPQDAASSKPPELRQISVEANNIVAALQAAQQEPQQRQQQQQEREGCPAAQHAFYGEMHDSSGSVPYVGMTPGARQELRAAAGAPASRGRAPPRRAASFAGGAPAASAMAAPAEGGARRRAGPSRSVSFRVEPAQQQGDAAGAAGAGGSSSQPARRWTEPTEQFADDASVCSAATMATWVSGSTQCTGTSCSTDDSSSIAEAEQLFNMTGKTGSYLYMAPEVWKNQPYNEKADVFSFGVVLYELVSRCLLIFTELPTSTTDPIITERYAEKVSQGYRPSRPKRMPPGVWELVTACWQQQPAARPAMASVVAALTQLLAEDERGAGSRRSSFSFATPAAGSAAAAANGATAAVAAGAASDGAAGDDALQQAPAAAQAAGGLMM</sequence>
<dbReference type="InterPro" id="IPR051681">
    <property type="entry name" value="Ser/Thr_Kinases-Pseudokinases"/>
</dbReference>
<evidence type="ECO:0000256" key="5">
    <source>
        <dbReference type="ARBA" id="ARBA00022840"/>
    </source>
</evidence>
<dbReference type="SMART" id="SM00220">
    <property type="entry name" value="S_TKc"/>
    <property type="match status" value="1"/>
</dbReference>
<name>A0ABY8U311_TETOB</name>
<dbReference type="PROSITE" id="PS00108">
    <property type="entry name" value="PROTEIN_KINASE_ST"/>
    <property type="match status" value="1"/>
</dbReference>
<dbReference type="EMBL" id="CP126213">
    <property type="protein sequence ID" value="WIA14837.1"/>
    <property type="molecule type" value="Genomic_DNA"/>
</dbReference>
<feature type="compositionally biased region" description="Low complexity" evidence="7">
    <location>
        <begin position="309"/>
        <end position="318"/>
    </location>
</feature>
<keyword evidence="2" id="KW-0808">Transferase</keyword>
<dbReference type="InterPro" id="IPR001245">
    <property type="entry name" value="Ser-Thr/Tyr_kinase_cat_dom"/>
</dbReference>
<dbReference type="PANTHER" id="PTHR44329:SF289">
    <property type="entry name" value="SERINE_THREONINE-PROTEIN KINASE VIK"/>
    <property type="match status" value="1"/>
</dbReference>
<evidence type="ECO:0000256" key="6">
    <source>
        <dbReference type="PROSITE-ProRule" id="PRU10141"/>
    </source>
</evidence>
<keyword evidence="3 6" id="KW-0547">Nucleotide-binding</keyword>
<dbReference type="Proteomes" id="UP001244341">
    <property type="component" value="Chromosome 6b"/>
</dbReference>
<keyword evidence="1" id="KW-0723">Serine/threonine-protein kinase</keyword>
<accession>A0ABY8U311</accession>
<dbReference type="InterPro" id="IPR011009">
    <property type="entry name" value="Kinase-like_dom_sf"/>
</dbReference>
<dbReference type="PROSITE" id="PS50011">
    <property type="entry name" value="PROTEIN_KINASE_DOM"/>
    <property type="match status" value="1"/>
</dbReference>
<protein>
    <recommendedName>
        <fullName evidence="8">Protein kinase domain-containing protein</fullName>
    </recommendedName>
</protein>
<evidence type="ECO:0000313" key="9">
    <source>
        <dbReference type="EMBL" id="WIA14837.1"/>
    </source>
</evidence>
<dbReference type="SUPFAM" id="SSF56112">
    <property type="entry name" value="Protein kinase-like (PK-like)"/>
    <property type="match status" value="1"/>
</dbReference>
<reference evidence="9 10" key="1">
    <citation type="submission" date="2023-05" db="EMBL/GenBank/DDBJ databases">
        <title>A 100% complete, gapless, phased diploid assembly of the Scenedesmus obliquus UTEX 3031 genome.</title>
        <authorList>
            <person name="Biondi T.C."/>
            <person name="Hanschen E.R."/>
            <person name="Kwon T."/>
            <person name="Eng W."/>
            <person name="Kruse C.P.S."/>
            <person name="Koehler S.I."/>
            <person name="Kunde Y."/>
            <person name="Gleasner C.D."/>
            <person name="You Mak K.T."/>
            <person name="Polle J."/>
            <person name="Hovde B.T."/>
            <person name="Starkenburg S.R."/>
        </authorList>
    </citation>
    <scope>NUCLEOTIDE SEQUENCE [LARGE SCALE GENOMIC DNA]</scope>
    <source>
        <strain evidence="9 10">DOE0152z</strain>
    </source>
</reference>
<evidence type="ECO:0000259" key="8">
    <source>
        <dbReference type="PROSITE" id="PS50011"/>
    </source>
</evidence>
<evidence type="ECO:0000256" key="1">
    <source>
        <dbReference type="ARBA" id="ARBA00022527"/>
    </source>
</evidence>
<keyword evidence="4" id="KW-0418">Kinase</keyword>
<organism evidence="9 10">
    <name type="scientific">Tetradesmus obliquus</name>
    <name type="common">Green alga</name>
    <name type="synonym">Acutodesmus obliquus</name>
    <dbReference type="NCBI Taxonomy" id="3088"/>
    <lineage>
        <taxon>Eukaryota</taxon>
        <taxon>Viridiplantae</taxon>
        <taxon>Chlorophyta</taxon>
        <taxon>core chlorophytes</taxon>
        <taxon>Chlorophyceae</taxon>
        <taxon>CS clade</taxon>
        <taxon>Sphaeropleales</taxon>
        <taxon>Scenedesmaceae</taxon>
        <taxon>Tetradesmus</taxon>
    </lineage>
</organism>
<gene>
    <name evidence="9" type="ORF">OEZ85_001556</name>
</gene>
<feature type="compositionally biased region" description="Low complexity" evidence="7">
    <location>
        <begin position="254"/>
        <end position="290"/>
    </location>
</feature>
<evidence type="ECO:0000313" key="10">
    <source>
        <dbReference type="Proteomes" id="UP001244341"/>
    </source>
</evidence>
<dbReference type="InterPro" id="IPR000719">
    <property type="entry name" value="Prot_kinase_dom"/>
</dbReference>
<dbReference type="Pfam" id="PF07714">
    <property type="entry name" value="PK_Tyr_Ser-Thr"/>
    <property type="match status" value="1"/>
</dbReference>
<dbReference type="InterPro" id="IPR017441">
    <property type="entry name" value="Protein_kinase_ATP_BS"/>
</dbReference>
<evidence type="ECO:0000256" key="2">
    <source>
        <dbReference type="ARBA" id="ARBA00022679"/>
    </source>
</evidence>
<evidence type="ECO:0000256" key="3">
    <source>
        <dbReference type="ARBA" id="ARBA00022741"/>
    </source>
</evidence>
<dbReference type="Pfam" id="PF00069">
    <property type="entry name" value="Pkinase"/>
    <property type="match status" value="1"/>
</dbReference>
<dbReference type="InterPro" id="IPR008271">
    <property type="entry name" value="Ser/Thr_kinase_AS"/>
</dbReference>
<keyword evidence="10" id="KW-1185">Reference proteome</keyword>
<feature type="domain" description="Protein kinase" evidence="8">
    <location>
        <begin position="10"/>
        <end position="492"/>
    </location>
</feature>
<dbReference type="PANTHER" id="PTHR44329">
    <property type="entry name" value="SERINE/THREONINE-PROTEIN KINASE TNNI3K-RELATED"/>
    <property type="match status" value="1"/>
</dbReference>